<name>A0A0V1BDS1_TRISP</name>
<dbReference type="Proteomes" id="UP000054776">
    <property type="component" value="Unassembled WGS sequence"/>
</dbReference>
<proteinExistence type="predicted"/>
<evidence type="ECO:0000313" key="2">
    <source>
        <dbReference type="Proteomes" id="UP000054776"/>
    </source>
</evidence>
<evidence type="ECO:0000313" key="1">
    <source>
        <dbReference type="EMBL" id="KRY35252.1"/>
    </source>
</evidence>
<dbReference type="AlphaFoldDB" id="A0A0V1BDS1"/>
<reference evidence="1 2" key="1">
    <citation type="submission" date="2015-01" db="EMBL/GenBank/DDBJ databases">
        <title>Evolution of Trichinella species and genotypes.</title>
        <authorList>
            <person name="Korhonen P.K."/>
            <person name="Edoardo P."/>
            <person name="Giuseppe L.R."/>
            <person name="Gasser R.B."/>
        </authorList>
    </citation>
    <scope>NUCLEOTIDE SEQUENCE [LARGE SCALE GENOMIC DNA]</scope>
    <source>
        <strain evidence="1">ISS3</strain>
    </source>
</reference>
<organism evidence="1 2">
    <name type="scientific">Trichinella spiralis</name>
    <name type="common">Trichina worm</name>
    <dbReference type="NCBI Taxonomy" id="6334"/>
    <lineage>
        <taxon>Eukaryota</taxon>
        <taxon>Metazoa</taxon>
        <taxon>Ecdysozoa</taxon>
        <taxon>Nematoda</taxon>
        <taxon>Enoplea</taxon>
        <taxon>Dorylaimia</taxon>
        <taxon>Trichinellida</taxon>
        <taxon>Trichinellidae</taxon>
        <taxon>Trichinella</taxon>
    </lineage>
</organism>
<dbReference type="EMBL" id="JYDH01000056">
    <property type="protein sequence ID" value="KRY35252.1"/>
    <property type="molecule type" value="Genomic_DNA"/>
</dbReference>
<gene>
    <name evidence="1" type="ORF">T01_7383</name>
</gene>
<sequence length="91" mass="10661">MYQDVKYKLFRASQKLRRIKKKTGILHENIAFQSDTIGHFLYLNFNRGKKIHGSVFHVDERVSTQATQLSREIRNQKPPGYVCCTLLTFSD</sequence>
<protein>
    <submittedName>
        <fullName evidence="1">Uncharacterized protein</fullName>
    </submittedName>
</protein>
<accession>A0A0V1BDS1</accession>
<comment type="caution">
    <text evidence="1">The sequence shown here is derived from an EMBL/GenBank/DDBJ whole genome shotgun (WGS) entry which is preliminary data.</text>
</comment>
<keyword evidence="2" id="KW-1185">Reference proteome</keyword>
<dbReference type="InParanoid" id="A0A0V1BDS1"/>